<dbReference type="InterPro" id="IPR044612">
    <property type="entry name" value="ARL2/3"/>
</dbReference>
<protein>
    <submittedName>
        <fullName evidence="4">ADP-ribosylation factor</fullName>
    </submittedName>
</protein>
<dbReference type="PANTHER" id="PTHR45697">
    <property type="entry name" value="ADP-RIBOSYLATION FACTOR-LIKE PROTEIN 2-RELATED"/>
    <property type="match status" value="1"/>
</dbReference>
<dbReference type="AlphaFoldDB" id="A0A086JF29"/>
<organism evidence="4 5">
    <name type="scientific">Toxoplasma gondii FOU</name>
    <dbReference type="NCBI Taxonomy" id="943167"/>
    <lineage>
        <taxon>Eukaryota</taxon>
        <taxon>Sar</taxon>
        <taxon>Alveolata</taxon>
        <taxon>Apicomplexa</taxon>
        <taxon>Conoidasida</taxon>
        <taxon>Coccidia</taxon>
        <taxon>Eucoccidiorida</taxon>
        <taxon>Eimeriorina</taxon>
        <taxon>Sarcocystidae</taxon>
        <taxon>Toxoplasma</taxon>
    </lineage>
</organism>
<dbReference type="SMART" id="SM00177">
    <property type="entry name" value="ARF"/>
    <property type="match status" value="1"/>
</dbReference>
<dbReference type="OrthoDB" id="2011769at2759"/>
<dbReference type="PRINTS" id="PR00328">
    <property type="entry name" value="SAR1GTPBP"/>
</dbReference>
<dbReference type="VEuPathDB" id="ToxoDB:TGFOU_407040"/>
<dbReference type="Proteomes" id="UP000028838">
    <property type="component" value="Unassembled WGS sequence"/>
</dbReference>
<evidence type="ECO:0000313" key="4">
    <source>
        <dbReference type="EMBL" id="KFG30747.1"/>
    </source>
</evidence>
<dbReference type="Pfam" id="PF00025">
    <property type="entry name" value="Arf"/>
    <property type="match status" value="1"/>
</dbReference>
<sequence>SLARGFFFFCRYKLNIWDVGGQRTIRSFWRNYFEETDGVVWVVDSADRPRLEICREELHKLMKEERLAGATLLVFANKQDVPSAMTAAEISQVRLSRGGTANVHHTGECTARYAWNHLY</sequence>
<evidence type="ECO:0000313" key="5">
    <source>
        <dbReference type="Proteomes" id="UP000028838"/>
    </source>
</evidence>
<dbReference type="InterPro" id="IPR027417">
    <property type="entry name" value="P-loop_NTPase"/>
</dbReference>
<name>A0A086JF29_TOXGO</name>
<dbReference type="PROSITE" id="PS51417">
    <property type="entry name" value="ARF"/>
    <property type="match status" value="1"/>
</dbReference>
<dbReference type="InterPro" id="IPR006689">
    <property type="entry name" value="Small_GTPase_ARF/SAR"/>
</dbReference>
<feature type="binding site" evidence="3">
    <location>
        <begin position="77"/>
        <end position="80"/>
    </location>
    <ligand>
        <name>GTP</name>
        <dbReference type="ChEBI" id="CHEBI:37565"/>
    </ligand>
</feature>
<reference evidence="4 5" key="1">
    <citation type="submission" date="2014-07" db="EMBL/GenBank/DDBJ databases">
        <authorList>
            <person name="Sibley D."/>
            <person name="Venepally P."/>
            <person name="Karamycheva S."/>
            <person name="Hadjithomas M."/>
            <person name="Khan A."/>
            <person name="Brunk B."/>
            <person name="Roos D."/>
            <person name="Caler E."/>
            <person name="Lorenzi H."/>
        </authorList>
    </citation>
    <scope>NUCLEOTIDE SEQUENCE [LARGE SCALE GENOMIC DNA]</scope>
    <source>
        <strain evidence="4 5">FOU</strain>
    </source>
</reference>
<keyword evidence="2 3" id="KW-0342">GTP-binding</keyword>
<dbReference type="EMBL" id="AEYH02003167">
    <property type="protein sequence ID" value="KFG30747.1"/>
    <property type="molecule type" value="Genomic_DNA"/>
</dbReference>
<dbReference type="GO" id="GO:0003924">
    <property type="term" value="F:GTPase activity"/>
    <property type="evidence" value="ECO:0007669"/>
    <property type="project" value="InterPro"/>
</dbReference>
<dbReference type="SUPFAM" id="SSF52540">
    <property type="entry name" value="P-loop containing nucleoside triphosphate hydrolases"/>
    <property type="match status" value="1"/>
</dbReference>
<evidence type="ECO:0000256" key="2">
    <source>
        <dbReference type="ARBA" id="ARBA00023134"/>
    </source>
</evidence>
<dbReference type="GO" id="GO:0005525">
    <property type="term" value="F:GTP binding"/>
    <property type="evidence" value="ECO:0007669"/>
    <property type="project" value="UniProtKB-KW"/>
</dbReference>
<feature type="non-terminal residue" evidence="4">
    <location>
        <position position="1"/>
    </location>
</feature>
<evidence type="ECO:0000256" key="1">
    <source>
        <dbReference type="ARBA" id="ARBA00022741"/>
    </source>
</evidence>
<dbReference type="Gene3D" id="3.40.50.300">
    <property type="entry name" value="P-loop containing nucleotide triphosphate hydrolases"/>
    <property type="match status" value="1"/>
</dbReference>
<feature type="binding site" evidence="3">
    <location>
        <position position="21"/>
    </location>
    <ligand>
        <name>GTP</name>
        <dbReference type="ChEBI" id="CHEBI:37565"/>
    </ligand>
</feature>
<gene>
    <name evidence="4" type="ORF">TGFOU_407040</name>
</gene>
<feature type="non-terminal residue" evidence="4">
    <location>
        <position position="119"/>
    </location>
</feature>
<proteinExistence type="predicted"/>
<keyword evidence="1 3" id="KW-0547">Nucleotide-binding</keyword>
<evidence type="ECO:0000256" key="3">
    <source>
        <dbReference type="PIRSR" id="PIRSR606689-1"/>
    </source>
</evidence>
<comment type="caution">
    <text evidence="4">The sequence shown here is derived from an EMBL/GenBank/DDBJ whole genome shotgun (WGS) entry which is preliminary data.</text>
</comment>
<accession>A0A086JF29</accession>